<protein>
    <submittedName>
        <fullName evidence="2">Uncharacterized protein</fullName>
    </submittedName>
</protein>
<evidence type="ECO:0000313" key="3">
    <source>
        <dbReference type="Proteomes" id="UP000832011"/>
    </source>
</evidence>
<dbReference type="RefSeq" id="WP_058304872.1">
    <property type="nucleotide sequence ID" value="NZ_CABKVG010000005.1"/>
</dbReference>
<dbReference type="EMBL" id="CP091511">
    <property type="protein sequence ID" value="UOO90544.1"/>
    <property type="molecule type" value="Genomic_DNA"/>
</dbReference>
<keyword evidence="1" id="KW-0732">Signal</keyword>
<dbReference type="Proteomes" id="UP000832011">
    <property type="component" value="Chromosome"/>
</dbReference>
<feature type="signal peptide" evidence="1">
    <location>
        <begin position="1"/>
        <end position="17"/>
    </location>
</feature>
<accession>A0ABY4E5G0</accession>
<keyword evidence="3" id="KW-1185">Reference proteome</keyword>
<reference evidence="2 3" key="1">
    <citation type="journal article" date="2022" name="Res Sq">
        <title>Evolution of multicellular longitudinally dividing oral cavity symbionts (Neisseriaceae).</title>
        <authorList>
            <person name="Nyongesa S."/>
            <person name="Weber P."/>
            <person name="Bernet E."/>
            <person name="Pullido F."/>
            <person name="Nieckarz M."/>
            <person name="Delaby M."/>
            <person name="Nieves C."/>
            <person name="Viehboeck T."/>
            <person name="Krause N."/>
            <person name="Rivera-Millot A."/>
            <person name="Nakamura A."/>
            <person name="Vischer N."/>
            <person name="VanNieuwenhze M."/>
            <person name="Brun Y."/>
            <person name="Cava F."/>
            <person name="Bulgheresi S."/>
            <person name="Veyrier F."/>
        </authorList>
    </citation>
    <scope>NUCLEOTIDE SEQUENCE [LARGE SCALE GENOMIC DNA]</scope>
    <source>
        <strain evidence="2 3">SN4</strain>
    </source>
</reference>
<evidence type="ECO:0000313" key="2">
    <source>
        <dbReference type="EMBL" id="UOO90544.1"/>
    </source>
</evidence>
<gene>
    <name evidence="2" type="ORF">LVJ82_06105</name>
</gene>
<evidence type="ECO:0000256" key="1">
    <source>
        <dbReference type="SAM" id="SignalP"/>
    </source>
</evidence>
<sequence>MWKIGCITVLVALPVWAQASYVESCVIHGKVLQDTSTRTVYINGPEGEYERSDLSVRLRISHVSVSGRADSQCAAFKPRAELDVNISPVPRLALKQGQRIQLQYFKKHNQGSEPRESYQLLAPQ</sequence>
<name>A0ABY4E5G0_9NEIS</name>
<proteinExistence type="predicted"/>
<feature type="chain" id="PRO_5045149780" evidence="1">
    <location>
        <begin position="18"/>
        <end position="124"/>
    </location>
</feature>
<organism evidence="2 3">
    <name type="scientific">Vitreoscilla massiliensis</name>
    <dbReference type="NCBI Taxonomy" id="1689272"/>
    <lineage>
        <taxon>Bacteria</taxon>
        <taxon>Pseudomonadati</taxon>
        <taxon>Pseudomonadota</taxon>
        <taxon>Betaproteobacteria</taxon>
        <taxon>Neisseriales</taxon>
        <taxon>Neisseriaceae</taxon>
        <taxon>Vitreoscilla</taxon>
    </lineage>
</organism>